<sequence>MNKRLWICIVLLIALYGCGSDPRVESEDVPRLRAYIHFVPSSYYGTSYLLFSSVREKEIPQGETGRLVAEIRVNEKSITSDYVSDYIQNFIWTVDGKDYISGTITHTFPDTGIFDVTLRTVDFFGDTLYDTLSLYVTTQLSVHPISPENGFNGFHAFDSAGMTFEIQTEGINSWQDAVCKLYVSTEKSYLWEFLIDTIPCNGKYTIDEPFLIGDSTILTDTAIAFYWGVTAQVPDTELDFNKDTSDIQVFYSALINTDSSHLVVPVRYRSLASSIIPRGTLILQNSQGDTLAQKALSKNPAVIHFNRLASDSLTLTLWDSTLTEYAPVSQSLYLSKSSYLILDTLTLFDTVPPVRIPANKRYARSDSIRFYLYDGGSGVSQNSLTIILAGDTLSKNVSGDVVSFLPNCYNNCELSVALRDYAGNSASSVVWNLKRSEDGDSLILLGPYNPGDL</sequence>
<keyword evidence="2" id="KW-1185">Reference proteome</keyword>
<organism evidence="1 2">
    <name type="scientific">Hallerella succinigenes</name>
    <dbReference type="NCBI Taxonomy" id="1896222"/>
    <lineage>
        <taxon>Bacteria</taxon>
        <taxon>Pseudomonadati</taxon>
        <taxon>Fibrobacterota</taxon>
        <taxon>Fibrobacteria</taxon>
        <taxon>Fibrobacterales</taxon>
        <taxon>Fibrobacteraceae</taxon>
        <taxon>Hallerella</taxon>
    </lineage>
</organism>
<dbReference type="PROSITE" id="PS51257">
    <property type="entry name" value="PROKAR_LIPOPROTEIN"/>
    <property type="match status" value="1"/>
</dbReference>
<name>A0A2M9A448_9BACT</name>
<reference evidence="1 2" key="1">
    <citation type="submission" date="2017-11" db="EMBL/GenBank/DDBJ databases">
        <title>Animal gut microbial communities from fecal samples from Wisconsin, USA.</title>
        <authorList>
            <person name="Neumann A."/>
        </authorList>
    </citation>
    <scope>NUCLEOTIDE SEQUENCE [LARGE SCALE GENOMIC DNA]</scope>
    <source>
        <strain evidence="1 2">UWS3</strain>
    </source>
</reference>
<comment type="caution">
    <text evidence="1">The sequence shown here is derived from an EMBL/GenBank/DDBJ whole genome shotgun (WGS) entry which is preliminary data.</text>
</comment>
<evidence type="ECO:0008006" key="3">
    <source>
        <dbReference type="Google" id="ProtNLM"/>
    </source>
</evidence>
<evidence type="ECO:0000313" key="1">
    <source>
        <dbReference type="EMBL" id="PJJ40496.1"/>
    </source>
</evidence>
<protein>
    <recommendedName>
        <fullName evidence="3">PKD domain-containing protein</fullName>
    </recommendedName>
</protein>
<dbReference type="Proteomes" id="UP000231134">
    <property type="component" value="Unassembled WGS sequence"/>
</dbReference>
<dbReference type="RefSeq" id="WP_100424569.1">
    <property type="nucleotide sequence ID" value="NZ_PGEX01000001.1"/>
</dbReference>
<dbReference type="AlphaFoldDB" id="A0A2M9A448"/>
<accession>A0A2M9A448</accession>
<dbReference type="OrthoDB" id="9813508at2"/>
<evidence type="ECO:0000313" key="2">
    <source>
        <dbReference type="Proteomes" id="UP000231134"/>
    </source>
</evidence>
<proteinExistence type="predicted"/>
<dbReference type="EMBL" id="PGEX01000001">
    <property type="protein sequence ID" value="PJJ40496.1"/>
    <property type="molecule type" value="Genomic_DNA"/>
</dbReference>
<gene>
    <name evidence="1" type="ORF">BGX16_0422</name>
</gene>